<organism evidence="5 6">
    <name type="scientific">Carpediemonas membranifera</name>
    <dbReference type="NCBI Taxonomy" id="201153"/>
    <lineage>
        <taxon>Eukaryota</taxon>
        <taxon>Metamonada</taxon>
        <taxon>Carpediemonas-like organisms</taxon>
        <taxon>Carpediemonas</taxon>
    </lineage>
</organism>
<name>A0A8J6BX98_9EUKA</name>
<dbReference type="InterPro" id="IPR033690">
    <property type="entry name" value="Adenylat_kinase_CS"/>
</dbReference>
<dbReference type="CDD" id="cd01428">
    <property type="entry name" value="ADK"/>
    <property type="match status" value="1"/>
</dbReference>
<dbReference type="GO" id="GO:0005524">
    <property type="term" value="F:ATP binding"/>
    <property type="evidence" value="ECO:0007669"/>
    <property type="project" value="InterPro"/>
</dbReference>
<keyword evidence="6" id="KW-1185">Reference proteome</keyword>
<proteinExistence type="inferred from homology"/>
<dbReference type="SUPFAM" id="SSF52540">
    <property type="entry name" value="P-loop containing nucleoside triphosphate hydrolases"/>
    <property type="match status" value="1"/>
</dbReference>
<dbReference type="InterPro" id="IPR027417">
    <property type="entry name" value="P-loop_NTPase"/>
</dbReference>
<comment type="caution">
    <text evidence="5">The sequence shown here is derived from an EMBL/GenBank/DDBJ whole genome shotgun (WGS) entry which is preliminary data.</text>
</comment>
<evidence type="ECO:0000256" key="4">
    <source>
        <dbReference type="RuleBase" id="RU003330"/>
    </source>
</evidence>
<dbReference type="InterPro" id="IPR000850">
    <property type="entry name" value="Adenylat/UMP-CMP_kin"/>
</dbReference>
<dbReference type="Gene3D" id="3.40.50.300">
    <property type="entry name" value="P-loop containing nucleotide triphosphate hydrolases"/>
    <property type="match status" value="1"/>
</dbReference>
<dbReference type="GO" id="GO:0019205">
    <property type="term" value="F:nucleobase-containing compound kinase activity"/>
    <property type="evidence" value="ECO:0007669"/>
    <property type="project" value="InterPro"/>
</dbReference>
<dbReference type="Proteomes" id="UP000717585">
    <property type="component" value="Unassembled WGS sequence"/>
</dbReference>
<protein>
    <submittedName>
        <fullName evidence="5">Adenylate kinase/UMP-CMP kinase</fullName>
    </submittedName>
</protein>
<gene>
    <name evidence="5" type="ORF">J8273_3379</name>
</gene>
<evidence type="ECO:0000313" key="6">
    <source>
        <dbReference type="Proteomes" id="UP000717585"/>
    </source>
</evidence>
<comment type="similarity">
    <text evidence="4">Belongs to the adenylate kinase family.</text>
</comment>
<evidence type="ECO:0000256" key="2">
    <source>
        <dbReference type="ARBA" id="ARBA00022741"/>
    </source>
</evidence>
<keyword evidence="2" id="KW-0547">Nucleotide-binding</keyword>
<dbReference type="EMBL" id="JAHDYR010000025">
    <property type="protein sequence ID" value="KAG9393246.1"/>
    <property type="molecule type" value="Genomic_DNA"/>
</dbReference>
<dbReference type="PRINTS" id="PR00094">
    <property type="entry name" value="ADENYLTKNASE"/>
</dbReference>
<evidence type="ECO:0000256" key="3">
    <source>
        <dbReference type="ARBA" id="ARBA00022777"/>
    </source>
</evidence>
<dbReference type="Pfam" id="PF00406">
    <property type="entry name" value="ADK"/>
    <property type="match status" value="1"/>
</dbReference>
<dbReference type="OrthoDB" id="442176at2759"/>
<evidence type="ECO:0000256" key="1">
    <source>
        <dbReference type="ARBA" id="ARBA00022679"/>
    </source>
</evidence>
<sequence length="200" mass="22321">MTVDTSKFAASSNIIFVLGGPGSGKGTQSAFLVQRFPELCHLSAGDLLREEVADKNSELGEEISHMIKNGLIVRAEVTVKLLQNAMAKNPEKKLFLIDGFPRAIAQAECFEKMVGTCKFVLLLDVPEDVMRDRLLERGKTSGRTDDNVESIIKRFRTYRETTMPVIELYHERVVTVRGDRTPEEVSAELESLFSQVIATE</sequence>
<keyword evidence="3 4" id="KW-0418">Kinase</keyword>
<dbReference type="AlphaFoldDB" id="A0A8J6BX98"/>
<accession>A0A8J6BX98</accession>
<dbReference type="PROSITE" id="PS00113">
    <property type="entry name" value="ADENYLATE_KINASE"/>
    <property type="match status" value="1"/>
</dbReference>
<keyword evidence="1 4" id="KW-0808">Transferase</keyword>
<dbReference type="GO" id="GO:0006139">
    <property type="term" value="P:nucleobase-containing compound metabolic process"/>
    <property type="evidence" value="ECO:0007669"/>
    <property type="project" value="InterPro"/>
</dbReference>
<reference evidence="5" key="1">
    <citation type="submission" date="2021-05" db="EMBL/GenBank/DDBJ databases">
        <title>A free-living protist that lacks canonical eukaryotic 1 DNA replication and segregation systems.</title>
        <authorList>
            <person name="Salas-Leiva D.E."/>
            <person name="Tromer E.C."/>
            <person name="Curtis B.A."/>
            <person name="Jerlstrom-Hultqvist J."/>
            <person name="Kolisko M."/>
            <person name="Yi Z."/>
            <person name="Salas-Leiva J.S."/>
            <person name="Gallot-Lavallee L."/>
            <person name="Kops G.J.P.L."/>
            <person name="Archibald J.M."/>
            <person name="Simpson A.G.B."/>
            <person name="Roger A.J."/>
        </authorList>
    </citation>
    <scope>NUCLEOTIDE SEQUENCE</scope>
    <source>
        <strain evidence="5">BICM</strain>
    </source>
</reference>
<evidence type="ECO:0000313" key="5">
    <source>
        <dbReference type="EMBL" id="KAG9393246.1"/>
    </source>
</evidence>
<dbReference type="HAMAP" id="MF_00235">
    <property type="entry name" value="Adenylate_kinase_Adk"/>
    <property type="match status" value="1"/>
</dbReference>
<dbReference type="PANTHER" id="PTHR23359">
    <property type="entry name" value="NUCLEOTIDE KINASE"/>
    <property type="match status" value="1"/>
</dbReference>